<keyword evidence="1" id="KW-0812">Transmembrane</keyword>
<feature type="transmembrane region" description="Helical" evidence="1">
    <location>
        <begin position="132"/>
        <end position="153"/>
    </location>
</feature>
<dbReference type="EMBL" id="JAPYYP010000005">
    <property type="protein sequence ID" value="MDA5107927.1"/>
    <property type="molecule type" value="Genomic_DNA"/>
</dbReference>
<sequence>MSFEVIAILILLTMFVVGAMLPINLGIMGFVAAFVVGSLISGMKVADIFRVFPADLFVTLAGVTYLFAIVQNNGTVDLITKWGLRMVRGNRGLIPWVMFALSTLLTSVGTLGPATVAILAPIALRFAAQYSINPILMGVLVVNGSVAGYYSPLNPLGLIVNGMMEKVQISHSPAMLFANGLIFCTIVSALVFAAFGGFRLLKSAAAVQAADEIATAAADHSRNREDGFTLYKGVTLAGIVILVVLALAFQVHIGFAAFAIALVLALLAPKKQAGVLGRMPWSVILMISGIVTFVGVLEKIGAVDYVTELIASVKNPVVAALAASYVGGIVSSFASTTGFLAAIIPLAAPIIQDPTISSMGVISAICIATGIVDVSPFSTNGSLILANAQGVEERVFFRQLLIVSALLIAFGPGLAWAIFVLIGG</sequence>
<feature type="transmembrane region" description="Helical" evidence="1">
    <location>
        <begin position="48"/>
        <end position="70"/>
    </location>
</feature>
<feature type="transmembrane region" description="Helical" evidence="1">
    <location>
        <begin position="93"/>
        <end position="120"/>
    </location>
</feature>
<feature type="transmembrane region" description="Helical" evidence="1">
    <location>
        <begin position="317"/>
        <end position="344"/>
    </location>
</feature>
<evidence type="ECO:0000313" key="3">
    <source>
        <dbReference type="EMBL" id="MDA5107927.1"/>
    </source>
</evidence>
<dbReference type="Proteomes" id="UP001151071">
    <property type="component" value="Unassembled WGS sequence"/>
</dbReference>
<proteinExistence type="predicted"/>
<feature type="domain" description="Dicarboxylate carrier MatC N-terminal" evidence="2">
    <location>
        <begin position="1"/>
        <end position="148"/>
    </location>
</feature>
<feature type="transmembrane region" description="Helical" evidence="1">
    <location>
        <begin position="281"/>
        <end position="297"/>
    </location>
</feature>
<evidence type="ECO:0000313" key="4">
    <source>
        <dbReference type="Proteomes" id="UP001151071"/>
    </source>
</evidence>
<dbReference type="RefSeq" id="WP_271139687.1">
    <property type="nucleotide sequence ID" value="NZ_JAPYYP010000005.1"/>
</dbReference>
<name>A0A9X3Z2M6_9BACL</name>
<dbReference type="Pfam" id="PF07158">
    <property type="entry name" value="MatC_N"/>
    <property type="match status" value="1"/>
</dbReference>
<evidence type="ECO:0000259" key="2">
    <source>
        <dbReference type="Pfam" id="PF07158"/>
    </source>
</evidence>
<feature type="transmembrane region" description="Helical" evidence="1">
    <location>
        <begin position="397"/>
        <end position="422"/>
    </location>
</feature>
<dbReference type="AlphaFoldDB" id="A0A9X3Z2M6"/>
<protein>
    <submittedName>
        <fullName evidence="3">SLC13 family permease</fullName>
    </submittedName>
</protein>
<feature type="transmembrane region" description="Helical" evidence="1">
    <location>
        <begin position="6"/>
        <end position="36"/>
    </location>
</feature>
<keyword evidence="1" id="KW-0472">Membrane</keyword>
<feature type="transmembrane region" description="Helical" evidence="1">
    <location>
        <begin position="356"/>
        <end position="377"/>
    </location>
</feature>
<reference evidence="3" key="1">
    <citation type="submission" date="2022-12" db="EMBL/GenBank/DDBJ databases">
        <title>Draft genome sequence of the thermophilic strain Brevibacillus thermoruber HT42, isolated from Los Humeros, Puebla, Mexico, with biotechnological potential.</title>
        <authorList>
            <person name="Lara Sanchez J."/>
            <person name="Solis Palacios R."/>
            <person name="Bustos Baena A.S."/>
            <person name="Ruz Baez A.E."/>
            <person name="Espinosa Luna G."/>
            <person name="Oliart Ros R.M."/>
        </authorList>
    </citation>
    <scope>NUCLEOTIDE SEQUENCE</scope>
    <source>
        <strain evidence="3">HT42</strain>
    </source>
</reference>
<accession>A0A9X3Z2M6</accession>
<keyword evidence="4" id="KW-1185">Reference proteome</keyword>
<gene>
    <name evidence="3" type="ORF">O3V59_06130</name>
</gene>
<comment type="caution">
    <text evidence="3">The sequence shown here is derived from an EMBL/GenBank/DDBJ whole genome shotgun (WGS) entry which is preliminary data.</text>
</comment>
<evidence type="ECO:0000256" key="1">
    <source>
        <dbReference type="SAM" id="Phobius"/>
    </source>
</evidence>
<dbReference type="InterPro" id="IPR009827">
    <property type="entry name" value="MatC_N"/>
</dbReference>
<organism evidence="3 4">
    <name type="scientific">Brevibacillus thermoruber</name>
    <dbReference type="NCBI Taxonomy" id="33942"/>
    <lineage>
        <taxon>Bacteria</taxon>
        <taxon>Bacillati</taxon>
        <taxon>Bacillota</taxon>
        <taxon>Bacilli</taxon>
        <taxon>Bacillales</taxon>
        <taxon>Paenibacillaceae</taxon>
        <taxon>Brevibacillus</taxon>
    </lineage>
</organism>
<feature type="transmembrane region" description="Helical" evidence="1">
    <location>
        <begin position="173"/>
        <end position="195"/>
    </location>
</feature>
<keyword evidence="1" id="KW-1133">Transmembrane helix</keyword>